<evidence type="ECO:0000313" key="1">
    <source>
        <dbReference type="EMBL" id="TFK19800.1"/>
    </source>
</evidence>
<dbReference type="PANTHER" id="PTHR43857:SF1">
    <property type="entry name" value="YJGH FAMILY PROTEIN"/>
    <property type="match status" value="1"/>
</dbReference>
<accession>A0A5C3KI60</accession>
<dbReference type="OrthoDB" id="309640at2759"/>
<dbReference type="Proteomes" id="UP000307440">
    <property type="component" value="Unassembled WGS sequence"/>
</dbReference>
<dbReference type="SUPFAM" id="SSF55298">
    <property type="entry name" value="YjgF-like"/>
    <property type="match status" value="1"/>
</dbReference>
<dbReference type="STRING" id="230819.A0A5C3KI60"/>
<name>A0A5C3KI60_COPMA</name>
<reference evidence="1 2" key="1">
    <citation type="journal article" date="2019" name="Nat. Ecol. Evol.">
        <title>Megaphylogeny resolves global patterns of mushroom evolution.</title>
        <authorList>
            <person name="Varga T."/>
            <person name="Krizsan K."/>
            <person name="Foldi C."/>
            <person name="Dima B."/>
            <person name="Sanchez-Garcia M."/>
            <person name="Sanchez-Ramirez S."/>
            <person name="Szollosi G.J."/>
            <person name="Szarkandi J.G."/>
            <person name="Papp V."/>
            <person name="Albert L."/>
            <person name="Andreopoulos W."/>
            <person name="Angelini C."/>
            <person name="Antonin V."/>
            <person name="Barry K.W."/>
            <person name="Bougher N.L."/>
            <person name="Buchanan P."/>
            <person name="Buyck B."/>
            <person name="Bense V."/>
            <person name="Catcheside P."/>
            <person name="Chovatia M."/>
            <person name="Cooper J."/>
            <person name="Damon W."/>
            <person name="Desjardin D."/>
            <person name="Finy P."/>
            <person name="Geml J."/>
            <person name="Haridas S."/>
            <person name="Hughes K."/>
            <person name="Justo A."/>
            <person name="Karasinski D."/>
            <person name="Kautmanova I."/>
            <person name="Kiss B."/>
            <person name="Kocsube S."/>
            <person name="Kotiranta H."/>
            <person name="LaButti K.M."/>
            <person name="Lechner B.E."/>
            <person name="Liimatainen K."/>
            <person name="Lipzen A."/>
            <person name="Lukacs Z."/>
            <person name="Mihaltcheva S."/>
            <person name="Morgado L.N."/>
            <person name="Niskanen T."/>
            <person name="Noordeloos M.E."/>
            <person name="Ohm R.A."/>
            <person name="Ortiz-Santana B."/>
            <person name="Ovrebo C."/>
            <person name="Racz N."/>
            <person name="Riley R."/>
            <person name="Savchenko A."/>
            <person name="Shiryaev A."/>
            <person name="Soop K."/>
            <person name="Spirin V."/>
            <person name="Szebenyi C."/>
            <person name="Tomsovsky M."/>
            <person name="Tulloss R.E."/>
            <person name="Uehling J."/>
            <person name="Grigoriev I.V."/>
            <person name="Vagvolgyi C."/>
            <person name="Papp T."/>
            <person name="Martin F.M."/>
            <person name="Miettinen O."/>
            <person name="Hibbett D.S."/>
            <person name="Nagy L.G."/>
        </authorList>
    </citation>
    <scope>NUCLEOTIDE SEQUENCE [LARGE SCALE GENOMIC DNA]</scope>
    <source>
        <strain evidence="1 2">CBS 121175</strain>
    </source>
</reference>
<dbReference type="Gene3D" id="3.30.1330.40">
    <property type="entry name" value="RutC-like"/>
    <property type="match status" value="2"/>
</dbReference>
<organism evidence="1 2">
    <name type="scientific">Coprinopsis marcescibilis</name>
    <name type="common">Agaric fungus</name>
    <name type="synonym">Psathyrella marcescibilis</name>
    <dbReference type="NCBI Taxonomy" id="230819"/>
    <lineage>
        <taxon>Eukaryota</taxon>
        <taxon>Fungi</taxon>
        <taxon>Dikarya</taxon>
        <taxon>Basidiomycota</taxon>
        <taxon>Agaricomycotina</taxon>
        <taxon>Agaricomycetes</taxon>
        <taxon>Agaricomycetidae</taxon>
        <taxon>Agaricales</taxon>
        <taxon>Agaricineae</taxon>
        <taxon>Psathyrellaceae</taxon>
        <taxon>Coprinopsis</taxon>
    </lineage>
</organism>
<dbReference type="InterPro" id="IPR035959">
    <property type="entry name" value="RutC-like_sf"/>
</dbReference>
<sequence>MSHLQYYSYKGFGEEAKEKFWYNQAVRVGDRIEISGQGGWVPETSEIHKDLDAEVEQAFSNAQVYRLNIYVLGMSETSVGIVVKHVKRCMPDHQPLLTVIGAGPLALEGMRIEIEAVAHVDE</sequence>
<evidence type="ECO:0000313" key="2">
    <source>
        <dbReference type="Proteomes" id="UP000307440"/>
    </source>
</evidence>
<gene>
    <name evidence="1" type="ORF">FA15DRAFT_689400</name>
</gene>
<dbReference type="PANTHER" id="PTHR43857">
    <property type="entry name" value="BLR7761 PROTEIN"/>
    <property type="match status" value="1"/>
</dbReference>
<keyword evidence="2" id="KW-1185">Reference proteome</keyword>
<dbReference type="Pfam" id="PF01042">
    <property type="entry name" value="Ribonuc_L-PSP"/>
    <property type="match status" value="1"/>
</dbReference>
<dbReference type="AlphaFoldDB" id="A0A5C3KI60"/>
<dbReference type="InterPro" id="IPR006175">
    <property type="entry name" value="YjgF/YER057c/UK114"/>
</dbReference>
<proteinExistence type="predicted"/>
<dbReference type="EMBL" id="ML210325">
    <property type="protein sequence ID" value="TFK19800.1"/>
    <property type="molecule type" value="Genomic_DNA"/>
</dbReference>
<protein>
    <submittedName>
        <fullName evidence="1">Putative translation initiation inhibitor</fullName>
    </submittedName>
</protein>